<feature type="transmembrane region" description="Helical" evidence="1">
    <location>
        <begin position="229"/>
        <end position="249"/>
    </location>
</feature>
<reference evidence="2" key="1">
    <citation type="submission" date="2023-08" db="EMBL/GenBank/DDBJ databases">
        <title>Genomic characterization of piscicolin 126 produced by Carnobacterium maltaromaticum CM22 strain isolated from salmon (Salmo salar).</title>
        <authorList>
            <person name="Gonzalez-Gragera E."/>
            <person name="Garcia-Lopez J.D."/>
            <person name="Teso-Perez C."/>
            <person name="Gimenez-Hernandez I."/>
            <person name="Peralta-Sanchez J.M."/>
            <person name="Valdivia E."/>
            <person name="Montalban-Lopez M."/>
            <person name="Martin-Platero A.M."/>
            <person name="Banos A."/>
            <person name="Martinez-Bueno M."/>
        </authorList>
    </citation>
    <scope>NUCLEOTIDE SEQUENCE</scope>
    <source>
        <strain evidence="2">CM22</strain>
    </source>
</reference>
<gene>
    <name evidence="2" type="ORF">RAK27_11315</name>
</gene>
<feature type="transmembrane region" description="Helical" evidence="1">
    <location>
        <begin position="103"/>
        <end position="121"/>
    </location>
</feature>
<feature type="transmembrane region" description="Helical" evidence="1">
    <location>
        <begin position="12"/>
        <end position="31"/>
    </location>
</feature>
<feature type="transmembrane region" description="Helical" evidence="1">
    <location>
        <begin position="349"/>
        <end position="368"/>
    </location>
</feature>
<keyword evidence="1" id="KW-1133">Transmembrane helix</keyword>
<comment type="caution">
    <text evidence="2">The sequence shown here is derived from an EMBL/GenBank/DDBJ whole genome shotgun (WGS) entry which is preliminary data.</text>
</comment>
<dbReference type="EMBL" id="JAVBVO010000003">
    <property type="protein sequence ID" value="MDZ5759250.1"/>
    <property type="molecule type" value="Genomic_DNA"/>
</dbReference>
<feature type="transmembrane region" description="Helical" evidence="1">
    <location>
        <begin position="127"/>
        <end position="143"/>
    </location>
</feature>
<dbReference type="RefSeq" id="WP_322809128.1">
    <property type="nucleotide sequence ID" value="NZ_JAVBVO010000003.1"/>
</dbReference>
<feature type="transmembrane region" description="Helical" evidence="1">
    <location>
        <begin position="261"/>
        <end position="282"/>
    </location>
</feature>
<feature type="transmembrane region" description="Helical" evidence="1">
    <location>
        <begin position="325"/>
        <end position="342"/>
    </location>
</feature>
<feature type="transmembrane region" description="Helical" evidence="1">
    <location>
        <begin position="197"/>
        <end position="217"/>
    </location>
</feature>
<feature type="transmembrane region" description="Helical" evidence="1">
    <location>
        <begin position="294"/>
        <end position="313"/>
    </location>
</feature>
<proteinExistence type="predicted"/>
<evidence type="ECO:0000256" key="1">
    <source>
        <dbReference type="SAM" id="Phobius"/>
    </source>
</evidence>
<keyword evidence="1" id="KW-0472">Membrane</keyword>
<feature type="transmembrane region" description="Helical" evidence="1">
    <location>
        <begin position="66"/>
        <end position="91"/>
    </location>
</feature>
<dbReference type="Proteomes" id="UP001290462">
    <property type="component" value="Unassembled WGS sequence"/>
</dbReference>
<name>A0AAW9K3X2_CARML</name>
<evidence type="ECO:0000313" key="2">
    <source>
        <dbReference type="EMBL" id="MDZ5759250.1"/>
    </source>
</evidence>
<evidence type="ECO:0008006" key="4">
    <source>
        <dbReference type="Google" id="ProtNLM"/>
    </source>
</evidence>
<protein>
    <recommendedName>
        <fullName evidence="4">Glycosyltransferase RgtA/B/C/D-like domain-containing protein</fullName>
    </recommendedName>
</protein>
<sequence length="488" mass="57152">MIEKLIKKKENFIPLLEFIIAIFSISSYSLWTDEGIRLHAIVFGNLKEVVHYGLADKQLFFVLKQYIWTTIFGTSEIATRSLNLVFVLLIITYLNRILRARNINVCYGLILFISPMFIYYMNDAGPYIMMLSYSFAFIYYIFFSREFNSKKNIFMINVVFLLGVGTHFIFGFVYLIYLVKILESIYRKKIHIKTHFFIGLLFSPIYLTLLVIYLQAIESGASRGWDPPTILNVFFVLYSFIGSGGLSLSRNEIRAGNFETIQWHQLVAPSLLVIVMGLLLWISLKYRRVIIKPYSVLLAGTAVYGIVFFVFSYKWHFHFWERHFITAYAVFILLLIEVASRLSVKKMTAMCLSLLVALFLLSSFQLRFNPYYGKDNYKDTLFTVLHSKKAVILYQGDWKVSNYYGVDALDFNEYEKKTSKKDARGLTYVIDIRNKSKKEIEEISAHYPQEDVLIVLNEKYDSFNTLPEYKKNSNYTEKKYNTFSIFQK</sequence>
<feature type="transmembrane region" description="Helical" evidence="1">
    <location>
        <begin position="155"/>
        <end position="177"/>
    </location>
</feature>
<keyword evidence="1" id="KW-0812">Transmembrane</keyword>
<organism evidence="2 3">
    <name type="scientific">Carnobacterium maltaromaticum</name>
    <name type="common">Carnobacterium piscicola</name>
    <dbReference type="NCBI Taxonomy" id="2751"/>
    <lineage>
        <taxon>Bacteria</taxon>
        <taxon>Bacillati</taxon>
        <taxon>Bacillota</taxon>
        <taxon>Bacilli</taxon>
        <taxon>Lactobacillales</taxon>
        <taxon>Carnobacteriaceae</taxon>
        <taxon>Carnobacterium</taxon>
    </lineage>
</organism>
<evidence type="ECO:0000313" key="3">
    <source>
        <dbReference type="Proteomes" id="UP001290462"/>
    </source>
</evidence>
<accession>A0AAW9K3X2</accession>
<dbReference type="AlphaFoldDB" id="A0AAW9K3X2"/>